<keyword evidence="1" id="KW-0472">Membrane</keyword>
<organism evidence="2 3">
    <name type="scientific">Microlunatus panaciterrae</name>
    <dbReference type="NCBI Taxonomy" id="400768"/>
    <lineage>
        <taxon>Bacteria</taxon>
        <taxon>Bacillati</taxon>
        <taxon>Actinomycetota</taxon>
        <taxon>Actinomycetes</taxon>
        <taxon>Propionibacteriales</taxon>
        <taxon>Propionibacteriaceae</taxon>
        <taxon>Microlunatus</taxon>
    </lineage>
</organism>
<gene>
    <name evidence="2" type="ORF">JOE57_002051</name>
</gene>
<sequence length="150" mass="15755">MTRRTLQRTNAVVAALMAIGGFAGAVGLIGGGIDFGPLQETIMDRVPLGSPVLAGLALTVAVGLPMTAAALTSWAGYRFADQVMMLAGTALVGWIAIEIMIVRVYSWMQPACVGYGLLVMLLGWLSYRRAHQSSGIIGAGPRVDRTHPVS</sequence>
<comment type="caution">
    <text evidence="2">The sequence shown here is derived from an EMBL/GenBank/DDBJ whole genome shotgun (WGS) entry which is preliminary data.</text>
</comment>
<dbReference type="EMBL" id="JAFBCF010000001">
    <property type="protein sequence ID" value="MBM7799130.1"/>
    <property type="molecule type" value="Genomic_DNA"/>
</dbReference>
<accession>A0ABS2RJF1</accession>
<dbReference type="Proteomes" id="UP000704762">
    <property type="component" value="Unassembled WGS sequence"/>
</dbReference>
<keyword evidence="3" id="KW-1185">Reference proteome</keyword>
<proteinExistence type="predicted"/>
<feature type="transmembrane region" description="Helical" evidence="1">
    <location>
        <begin position="107"/>
        <end position="127"/>
    </location>
</feature>
<evidence type="ECO:0000313" key="2">
    <source>
        <dbReference type="EMBL" id="MBM7799130.1"/>
    </source>
</evidence>
<reference evidence="2 3" key="1">
    <citation type="submission" date="2021-01" db="EMBL/GenBank/DDBJ databases">
        <title>Sequencing the genomes of 1000 actinobacteria strains.</title>
        <authorList>
            <person name="Klenk H.-P."/>
        </authorList>
    </citation>
    <scope>NUCLEOTIDE SEQUENCE [LARGE SCALE GENOMIC DNA]</scope>
    <source>
        <strain evidence="2 3">DSM 18662</strain>
    </source>
</reference>
<evidence type="ECO:0000313" key="3">
    <source>
        <dbReference type="Proteomes" id="UP000704762"/>
    </source>
</evidence>
<feature type="transmembrane region" description="Helical" evidence="1">
    <location>
        <begin position="83"/>
        <end position="101"/>
    </location>
</feature>
<protein>
    <submittedName>
        <fullName evidence="2">Uncharacterized protein</fullName>
    </submittedName>
</protein>
<evidence type="ECO:0000256" key="1">
    <source>
        <dbReference type="SAM" id="Phobius"/>
    </source>
</evidence>
<feature type="transmembrane region" description="Helical" evidence="1">
    <location>
        <begin position="53"/>
        <end position="71"/>
    </location>
</feature>
<dbReference type="RefSeq" id="WP_204917683.1">
    <property type="nucleotide sequence ID" value="NZ_BAAAQP010000002.1"/>
</dbReference>
<keyword evidence="1" id="KW-1133">Transmembrane helix</keyword>
<feature type="transmembrane region" description="Helical" evidence="1">
    <location>
        <begin position="12"/>
        <end position="33"/>
    </location>
</feature>
<name>A0ABS2RJF1_9ACTN</name>
<keyword evidence="1" id="KW-0812">Transmembrane</keyword>